<comment type="caution">
    <text evidence="7">The sequence shown here is derived from an EMBL/GenBank/DDBJ whole genome shotgun (WGS) entry which is preliminary data.</text>
</comment>
<keyword evidence="3" id="KW-0547">Nucleotide-binding</keyword>
<dbReference type="Pfam" id="PF08543">
    <property type="entry name" value="Phos_pyr_kin"/>
    <property type="match status" value="1"/>
</dbReference>
<dbReference type="NCBIfam" id="NF004398">
    <property type="entry name" value="PRK05756.1"/>
    <property type="match status" value="1"/>
</dbReference>
<dbReference type="InterPro" id="IPR004625">
    <property type="entry name" value="PyrdxlKinase"/>
</dbReference>
<dbReference type="EMBL" id="JAAEDH010000014">
    <property type="protein sequence ID" value="MBR0655974.1"/>
    <property type="molecule type" value="Genomic_DNA"/>
</dbReference>
<keyword evidence="8" id="KW-1185">Reference proteome</keyword>
<dbReference type="InterPro" id="IPR029056">
    <property type="entry name" value="Ribokinase-like"/>
</dbReference>
<sequence>MPVSILSIQSWVAYGHVGNASAVFPLQRLGAEVWAVNTVQFSNHTGYGAWRGEVFSDALIRDCVQGIAERGVLGQCDAVLSGYMGSPAIGAAIRDAAALVKAANPRAIWCCDPVLGDTDTGIYVRPGIPEFIRDHALPAADLATPNQFELEWLTGARIVTLDDAKAALTSLAARGPKRLLLTSLRTDDTPADAMDLLAMEAGVFHRLRTPRLPLNVNGAGDAIAALFLFHTLAGADVAQALSASGSSLHGILAATSAAGARELQTVTAQQEWVTPSTLFPALPC</sequence>
<reference evidence="7" key="1">
    <citation type="submission" date="2020-01" db="EMBL/GenBank/DDBJ databases">
        <authorList>
            <person name="Rat A."/>
        </authorList>
    </citation>
    <scope>NUCLEOTIDE SEQUENCE</scope>
    <source>
        <strain evidence="7">LMG 28251</strain>
    </source>
</reference>
<dbReference type="GO" id="GO:0009443">
    <property type="term" value="P:pyridoxal 5'-phosphate salvage"/>
    <property type="evidence" value="ECO:0007669"/>
    <property type="project" value="InterPro"/>
</dbReference>
<dbReference type="GO" id="GO:0005829">
    <property type="term" value="C:cytosol"/>
    <property type="evidence" value="ECO:0007669"/>
    <property type="project" value="TreeGrafter"/>
</dbReference>
<dbReference type="PANTHER" id="PTHR10534">
    <property type="entry name" value="PYRIDOXAL KINASE"/>
    <property type="match status" value="1"/>
</dbReference>
<evidence type="ECO:0000259" key="6">
    <source>
        <dbReference type="Pfam" id="PF08543"/>
    </source>
</evidence>
<evidence type="ECO:0000256" key="2">
    <source>
        <dbReference type="ARBA" id="ARBA00022679"/>
    </source>
</evidence>
<feature type="domain" description="Pyridoxamine kinase/Phosphomethylpyrimidine kinase" evidence="6">
    <location>
        <begin position="76"/>
        <end position="259"/>
    </location>
</feature>
<name>A0AAF1K4D3_9PROT</name>
<dbReference type="GO" id="GO:0005524">
    <property type="term" value="F:ATP binding"/>
    <property type="evidence" value="ECO:0007669"/>
    <property type="project" value="UniProtKB-KW"/>
</dbReference>
<dbReference type="AlphaFoldDB" id="A0AAF1K4D3"/>
<dbReference type="CDD" id="cd01173">
    <property type="entry name" value="pyridoxal_pyridoxamine_kinase"/>
    <property type="match status" value="1"/>
</dbReference>
<proteinExistence type="predicted"/>
<evidence type="ECO:0000313" key="7">
    <source>
        <dbReference type="EMBL" id="MBR0655974.1"/>
    </source>
</evidence>
<evidence type="ECO:0000256" key="5">
    <source>
        <dbReference type="ARBA" id="ARBA00022840"/>
    </source>
</evidence>
<dbReference type="PANTHER" id="PTHR10534:SF2">
    <property type="entry name" value="PYRIDOXAL KINASE"/>
    <property type="match status" value="1"/>
</dbReference>
<dbReference type="InterPro" id="IPR013749">
    <property type="entry name" value="PM/HMP-P_kinase-1"/>
</dbReference>
<dbReference type="GO" id="GO:0008478">
    <property type="term" value="F:pyridoxal kinase activity"/>
    <property type="evidence" value="ECO:0007669"/>
    <property type="project" value="UniProtKB-EC"/>
</dbReference>
<dbReference type="Proteomes" id="UP001196068">
    <property type="component" value="Unassembled WGS sequence"/>
</dbReference>
<gene>
    <name evidence="7" type="primary">pdxY</name>
    <name evidence="7" type="ORF">GXW79_12905</name>
</gene>
<dbReference type="EC" id="2.7.1.35" evidence="1"/>
<evidence type="ECO:0000256" key="1">
    <source>
        <dbReference type="ARBA" id="ARBA00012104"/>
    </source>
</evidence>
<evidence type="ECO:0000256" key="3">
    <source>
        <dbReference type="ARBA" id="ARBA00022741"/>
    </source>
</evidence>
<organism evidence="7 8">
    <name type="scientific">Plastoroseomonas arctica</name>
    <dbReference type="NCBI Taxonomy" id="1509237"/>
    <lineage>
        <taxon>Bacteria</taxon>
        <taxon>Pseudomonadati</taxon>
        <taxon>Pseudomonadota</taxon>
        <taxon>Alphaproteobacteria</taxon>
        <taxon>Acetobacterales</taxon>
        <taxon>Acetobacteraceae</taxon>
        <taxon>Plastoroseomonas</taxon>
    </lineage>
</organism>
<evidence type="ECO:0000256" key="4">
    <source>
        <dbReference type="ARBA" id="ARBA00022777"/>
    </source>
</evidence>
<reference evidence="7" key="2">
    <citation type="journal article" date="2021" name="Syst. Appl. Microbiol.">
        <title>Roseomonas hellenica sp. nov., isolated from roots of wild-growing Alkanna tinctoria.</title>
        <authorList>
            <person name="Rat A."/>
            <person name="Naranjo H.D."/>
            <person name="Lebbe L."/>
            <person name="Cnockaert M."/>
            <person name="Krigas N."/>
            <person name="Grigoriadou K."/>
            <person name="Maloupa E."/>
            <person name="Willems A."/>
        </authorList>
    </citation>
    <scope>NUCLEOTIDE SEQUENCE</scope>
    <source>
        <strain evidence="7">LMG 28251</strain>
    </source>
</reference>
<dbReference type="RefSeq" id="WP_211874818.1">
    <property type="nucleotide sequence ID" value="NZ_JAAEDH010000014.1"/>
</dbReference>
<protein>
    <recommendedName>
        <fullName evidence="1">pyridoxal kinase</fullName>
        <ecNumber evidence="1">2.7.1.35</ecNumber>
    </recommendedName>
</protein>
<keyword evidence="4 7" id="KW-0418">Kinase</keyword>
<dbReference type="NCBIfam" id="TIGR00687">
    <property type="entry name" value="pyridox_kin"/>
    <property type="match status" value="1"/>
</dbReference>
<dbReference type="Gene3D" id="3.40.1190.20">
    <property type="match status" value="1"/>
</dbReference>
<evidence type="ECO:0000313" key="8">
    <source>
        <dbReference type="Proteomes" id="UP001196068"/>
    </source>
</evidence>
<accession>A0AAF1K4D3</accession>
<dbReference type="SUPFAM" id="SSF53613">
    <property type="entry name" value="Ribokinase-like"/>
    <property type="match status" value="1"/>
</dbReference>
<keyword evidence="2 7" id="KW-0808">Transferase</keyword>
<keyword evidence="5" id="KW-0067">ATP-binding</keyword>